<proteinExistence type="predicted"/>
<keyword evidence="3" id="KW-1185">Reference proteome</keyword>
<reference evidence="3" key="1">
    <citation type="journal article" date="2019" name="Int. J. Syst. Evol. Microbiol.">
        <title>The Global Catalogue of Microorganisms (GCM) 10K type strain sequencing project: providing services to taxonomists for standard genome sequencing and annotation.</title>
        <authorList>
            <consortium name="The Broad Institute Genomics Platform"/>
            <consortium name="The Broad Institute Genome Sequencing Center for Infectious Disease"/>
            <person name="Wu L."/>
            <person name="Ma J."/>
        </authorList>
    </citation>
    <scope>NUCLEOTIDE SEQUENCE [LARGE SCALE GENOMIC DNA]</scope>
    <source>
        <strain evidence="3">JCM 17657</strain>
    </source>
</reference>
<protein>
    <submittedName>
        <fullName evidence="2">Uncharacterized protein</fullName>
    </submittedName>
</protein>
<comment type="caution">
    <text evidence="2">The sequence shown here is derived from an EMBL/GenBank/DDBJ whole genome shotgun (WGS) entry which is preliminary data.</text>
</comment>
<evidence type="ECO:0000256" key="1">
    <source>
        <dbReference type="SAM" id="MobiDB-lite"/>
    </source>
</evidence>
<name>A0ABP9I5D9_9ACTN</name>
<dbReference type="Proteomes" id="UP001500610">
    <property type="component" value="Unassembled WGS sequence"/>
</dbReference>
<dbReference type="EMBL" id="BAABIV010000013">
    <property type="protein sequence ID" value="GAA4988868.1"/>
    <property type="molecule type" value="Genomic_DNA"/>
</dbReference>
<organism evidence="2 3">
    <name type="scientific">Streptomyces hyderabadensis</name>
    <dbReference type="NCBI Taxonomy" id="598549"/>
    <lineage>
        <taxon>Bacteria</taxon>
        <taxon>Bacillati</taxon>
        <taxon>Actinomycetota</taxon>
        <taxon>Actinomycetes</taxon>
        <taxon>Kitasatosporales</taxon>
        <taxon>Streptomycetaceae</taxon>
        <taxon>Streptomyces</taxon>
    </lineage>
</organism>
<evidence type="ECO:0000313" key="3">
    <source>
        <dbReference type="Proteomes" id="UP001500610"/>
    </source>
</evidence>
<sequence length="79" mass="8596">MRVVVPVRADDAPLPPLQALAAPVRGRAVIAASTERRLGRPGMAPPRLLRVRFGADTTHRDTGILNAPPQTVNRSIRRK</sequence>
<evidence type="ECO:0000313" key="2">
    <source>
        <dbReference type="EMBL" id="GAA4988868.1"/>
    </source>
</evidence>
<gene>
    <name evidence="2" type="ORF">GCM10023257_31190</name>
</gene>
<feature type="region of interest" description="Disordered" evidence="1">
    <location>
        <begin position="59"/>
        <end position="79"/>
    </location>
</feature>
<feature type="compositionally biased region" description="Polar residues" evidence="1">
    <location>
        <begin position="68"/>
        <end position="79"/>
    </location>
</feature>
<accession>A0ABP9I5D9</accession>